<evidence type="ECO:0000259" key="1">
    <source>
        <dbReference type="Pfam" id="PF21360"/>
    </source>
</evidence>
<feature type="non-terminal residue" evidence="2">
    <location>
        <position position="279"/>
    </location>
</feature>
<proteinExistence type="predicted"/>
<dbReference type="SUPFAM" id="SSF56059">
    <property type="entry name" value="Glutathione synthetase ATP-binding domain-like"/>
    <property type="match status" value="1"/>
</dbReference>
<dbReference type="Gene3D" id="3.40.50.20">
    <property type="match status" value="1"/>
</dbReference>
<gene>
    <name evidence="2" type="ORF">S01H4_47066</name>
</gene>
<dbReference type="GO" id="GO:0005524">
    <property type="term" value="F:ATP binding"/>
    <property type="evidence" value="ECO:0007669"/>
    <property type="project" value="InterPro"/>
</dbReference>
<dbReference type="Gene3D" id="3.30.1490.20">
    <property type="entry name" value="ATP-grasp fold, A domain"/>
    <property type="match status" value="1"/>
</dbReference>
<comment type="caution">
    <text evidence="2">The sequence shown here is derived from an EMBL/GenBank/DDBJ whole genome shotgun (WGS) entry which is preliminary data.</text>
</comment>
<dbReference type="Gene3D" id="3.30.470.20">
    <property type="entry name" value="ATP-grasp fold, B domain"/>
    <property type="match status" value="1"/>
</dbReference>
<dbReference type="Pfam" id="PF15632">
    <property type="entry name" value="ATPgrasp_Ter"/>
    <property type="match status" value="1"/>
</dbReference>
<reference evidence="2" key="1">
    <citation type="journal article" date="2014" name="Front. Microbiol.">
        <title>High frequency of phylogenetically diverse reductive dehalogenase-homologous genes in deep subseafloor sedimentary metagenomes.</title>
        <authorList>
            <person name="Kawai M."/>
            <person name="Futagami T."/>
            <person name="Toyoda A."/>
            <person name="Takaki Y."/>
            <person name="Nishi S."/>
            <person name="Hori S."/>
            <person name="Arai W."/>
            <person name="Tsubouchi T."/>
            <person name="Morono Y."/>
            <person name="Uchiyama I."/>
            <person name="Ito T."/>
            <person name="Fujiyama A."/>
            <person name="Inagaki F."/>
            <person name="Takami H."/>
        </authorList>
    </citation>
    <scope>NUCLEOTIDE SEQUENCE</scope>
    <source>
        <strain evidence="2">Expedition CK06-06</strain>
    </source>
</reference>
<dbReference type="Pfam" id="PF21360">
    <property type="entry name" value="PylC-like_N"/>
    <property type="match status" value="1"/>
</dbReference>
<organism evidence="2">
    <name type="scientific">marine sediment metagenome</name>
    <dbReference type="NCBI Taxonomy" id="412755"/>
    <lineage>
        <taxon>unclassified sequences</taxon>
        <taxon>metagenomes</taxon>
        <taxon>ecological metagenomes</taxon>
    </lineage>
</organism>
<sequence length="279" mass="31050">MLTVYINSAGAINGINVMMALKKSELKIRFIAGDCDPLSAGLYVADSGYVVPRVNDPKFIPTVLDICRKEEVDVALPIYSADFPVFADHIKDFEHEGIRTYALTKEAWEICDSKFNVTKHLESIGISCPRTWTMERALMKRSSLPYPLFLKLNSSSGTKNVKILKTSHDLEYHASPEFIVQDFINGEEFTIDVLSDLKGRMMAASPRKRLKIYGGLSVCGVTIEDDEIVRLTKRIVESLKLPGPSNVQCKRDDEGILRFYDINPRFASGGLPLAVAAGL</sequence>
<name>X1CIS7_9ZZZZ</name>
<evidence type="ECO:0000313" key="2">
    <source>
        <dbReference type="EMBL" id="GAG96148.1"/>
    </source>
</evidence>
<dbReference type="InterPro" id="IPR048764">
    <property type="entry name" value="PylC_N"/>
</dbReference>
<dbReference type="InterPro" id="IPR013815">
    <property type="entry name" value="ATP_grasp_subdomain_1"/>
</dbReference>
<feature type="domain" description="PylC N-terminal" evidence="1">
    <location>
        <begin position="16"/>
        <end position="99"/>
    </location>
</feature>
<protein>
    <recommendedName>
        <fullName evidence="1">PylC N-terminal domain-containing protein</fullName>
    </recommendedName>
</protein>
<accession>X1CIS7</accession>
<dbReference type="AlphaFoldDB" id="X1CIS7"/>
<dbReference type="EMBL" id="BART01026378">
    <property type="protein sequence ID" value="GAG96148.1"/>
    <property type="molecule type" value="Genomic_DNA"/>
</dbReference>